<sequence length="1092" mass="123578">MSGSGKPHKLPRKWQVLGSTQRLKFVRPVATKTRRGVDYKMVEISRADGNQPLIHPPPIGDLPSHDPRDPMDPRNHIDVADLVGIHGPLPKRPKDSGSTQADFMDAWLALRESFLERLIELEGPREKRNCADCRAEWSPWRCIECVGSPKKWIAQEADEANVRFFSDTDGNDNSDDGEAADPIQQGPIESEEGYYAPSSLYDVGIRVFLGHFGQSCPLVAMYGGTQPCKRITVVDITGVHSIRVSPCVCHTAEPEAMQLLSIGLYPASVLAPRTAFTFRVLNDFLLANKISGSAAESYYQRLRRLSNPAFPQAVPDRYRELLRVSRQWRNLKYRKWNGFGHERGPVGPGELALGCVACPMPGVNLKAGWEQDPDRWKFMQTFVMDGNFSAEHLKMRCPADDVAIGDGHGFMVTDAPYKNHLQGTLEQREQSSCHAHRAVNQANADRHDMEATGIGAVACGRHGCFIPHAVVDFQKGERQMNMDYALSQALRHHTGIQTFLIMYDIACQYSKKVLARFAQGAHLSWPEAADIFWGIGLFHIHGHQRDCLPKYSPSFIPGAGQVDGEIIETLWAPLNRISGSTRAMATSHRKEVIDDHMNDANWRKTIGMVKMLSRRFIQAEKQQELCQELLQELEESSDAELLAKWKELEMRARMERGRDLSVMESYEVTQEKAPGKKQMQLLLEQEEGKQKDSPGSTSWLAEGILIQEQQLAVSALARKLKKHALLADRLQLVEKRNKLKRAVDRFSSKAAGYWKQEDDEEADDEAARHPGAYAGEEWEDLEEEPDLGEDRIVMDEPEDEILPESISLLLPSTLGKVRLEELGKVEMGRRELRLREGQANDALHRLRMALGMKSVLFRTKVRLANSQRTKTRAYKDVSGVTKVITECARLYTLARTGMTRVLMGDAEAAKMEKQFKDYHKAMGRDSSQQKGVGSSGQPSQPNSSAQVEAKQVFREWLKTLPPQLQRYRPLTKEDLKTTTHLLDHTERKSRHKELSWIWAVDVGGDTESSEWLTELHRVNWLREKAKCDRWREQLVLVGEEMQQTARSFEFKARQWKMRCHGSSGHQAYARRQAALWLSLAADARAAYTKLAT</sequence>
<evidence type="ECO:0000313" key="3">
    <source>
        <dbReference type="EMBL" id="KAH9829328.1"/>
    </source>
</evidence>
<dbReference type="PANTHER" id="PTHR33096">
    <property type="entry name" value="CXC2 DOMAIN-CONTAINING PROTEIN"/>
    <property type="match status" value="1"/>
</dbReference>
<feature type="compositionally biased region" description="Low complexity" evidence="1">
    <location>
        <begin position="926"/>
        <end position="946"/>
    </location>
</feature>
<accession>A0ABQ8JZ34</accession>
<evidence type="ECO:0000259" key="2">
    <source>
        <dbReference type="Pfam" id="PF18803"/>
    </source>
</evidence>
<dbReference type="PANTHER" id="PTHR33096:SF1">
    <property type="entry name" value="CXC1-LIKE CYSTEINE CLUSTER ASSOCIATED WITH KDZ TRANSPOSASES DOMAIN-CONTAINING PROTEIN"/>
    <property type="match status" value="1"/>
</dbReference>
<feature type="domain" description="CxC2-like cysteine cluster KDZ transposase-associated" evidence="2">
    <location>
        <begin position="200"/>
        <end position="307"/>
    </location>
</feature>
<dbReference type="GeneID" id="72008901"/>
<evidence type="ECO:0000256" key="1">
    <source>
        <dbReference type="SAM" id="MobiDB-lite"/>
    </source>
</evidence>
<dbReference type="RefSeq" id="XP_047772810.1">
    <property type="nucleotide sequence ID" value="XM_047928169.1"/>
</dbReference>
<dbReference type="EMBL" id="JADCUA010000040">
    <property type="protein sequence ID" value="KAH9829328.1"/>
    <property type="molecule type" value="Genomic_DNA"/>
</dbReference>
<name>A0ABQ8JZ34_9APHY</name>
<dbReference type="Pfam" id="PF18803">
    <property type="entry name" value="CxC2"/>
    <property type="match status" value="1"/>
</dbReference>
<dbReference type="InterPro" id="IPR040521">
    <property type="entry name" value="KDZ"/>
</dbReference>
<keyword evidence="4" id="KW-1185">Reference proteome</keyword>
<organism evidence="3 4">
    <name type="scientific">Rhodofomes roseus</name>
    <dbReference type="NCBI Taxonomy" id="34475"/>
    <lineage>
        <taxon>Eukaryota</taxon>
        <taxon>Fungi</taxon>
        <taxon>Dikarya</taxon>
        <taxon>Basidiomycota</taxon>
        <taxon>Agaricomycotina</taxon>
        <taxon>Agaricomycetes</taxon>
        <taxon>Polyporales</taxon>
        <taxon>Rhodofomes</taxon>
    </lineage>
</organism>
<evidence type="ECO:0000313" key="4">
    <source>
        <dbReference type="Proteomes" id="UP000814176"/>
    </source>
</evidence>
<dbReference type="Pfam" id="PF18758">
    <property type="entry name" value="KDZ"/>
    <property type="match status" value="1"/>
</dbReference>
<feature type="region of interest" description="Disordered" evidence="1">
    <location>
        <begin position="165"/>
        <end position="187"/>
    </location>
</feature>
<protein>
    <recommendedName>
        <fullName evidence="2">CxC2-like cysteine cluster KDZ transposase-associated domain-containing protein</fullName>
    </recommendedName>
</protein>
<gene>
    <name evidence="3" type="ORF">C8Q71DRAFT_863397</name>
</gene>
<reference evidence="3 4" key="1">
    <citation type="journal article" date="2021" name="Environ. Microbiol.">
        <title>Gene family expansions and transcriptome signatures uncover fungal adaptations to wood decay.</title>
        <authorList>
            <person name="Hage H."/>
            <person name="Miyauchi S."/>
            <person name="Viragh M."/>
            <person name="Drula E."/>
            <person name="Min B."/>
            <person name="Chaduli D."/>
            <person name="Navarro D."/>
            <person name="Favel A."/>
            <person name="Norest M."/>
            <person name="Lesage-Meessen L."/>
            <person name="Balint B."/>
            <person name="Merenyi Z."/>
            <person name="de Eugenio L."/>
            <person name="Morin E."/>
            <person name="Martinez A.T."/>
            <person name="Baldrian P."/>
            <person name="Stursova M."/>
            <person name="Martinez M.J."/>
            <person name="Novotny C."/>
            <person name="Magnuson J.K."/>
            <person name="Spatafora J.W."/>
            <person name="Maurice S."/>
            <person name="Pangilinan J."/>
            <person name="Andreopoulos W."/>
            <person name="LaButti K."/>
            <person name="Hundley H."/>
            <person name="Na H."/>
            <person name="Kuo A."/>
            <person name="Barry K."/>
            <person name="Lipzen A."/>
            <person name="Henrissat B."/>
            <person name="Riley R."/>
            <person name="Ahrendt S."/>
            <person name="Nagy L.G."/>
            <person name="Grigoriev I.V."/>
            <person name="Martin F."/>
            <person name="Rosso M.N."/>
        </authorList>
    </citation>
    <scope>NUCLEOTIDE SEQUENCE [LARGE SCALE GENOMIC DNA]</scope>
    <source>
        <strain evidence="3 4">CIRM-BRFM 1785</strain>
    </source>
</reference>
<dbReference type="Proteomes" id="UP000814176">
    <property type="component" value="Unassembled WGS sequence"/>
</dbReference>
<dbReference type="InterPro" id="IPR041457">
    <property type="entry name" value="CxC2_KDZ-assoc"/>
</dbReference>
<comment type="caution">
    <text evidence="3">The sequence shown here is derived from an EMBL/GenBank/DDBJ whole genome shotgun (WGS) entry which is preliminary data.</text>
</comment>
<proteinExistence type="predicted"/>
<feature type="compositionally biased region" description="Acidic residues" evidence="1">
    <location>
        <begin position="169"/>
        <end position="179"/>
    </location>
</feature>
<feature type="region of interest" description="Disordered" evidence="1">
    <location>
        <begin position="920"/>
        <end position="948"/>
    </location>
</feature>